<dbReference type="Proteomes" id="UP000249557">
    <property type="component" value="Unassembled WGS sequence"/>
</dbReference>
<name>A0A2W4ZXK0_9BACT</name>
<evidence type="ECO:0000313" key="1">
    <source>
        <dbReference type="EMBL" id="PZO87034.1"/>
    </source>
</evidence>
<reference evidence="1 2" key="1">
    <citation type="submission" date="2017-08" db="EMBL/GenBank/DDBJ databases">
        <title>Infants hospitalized years apart are colonized by the same room-sourced microbial strains.</title>
        <authorList>
            <person name="Brooks B."/>
            <person name="Olm M.R."/>
            <person name="Firek B.A."/>
            <person name="Baker R."/>
            <person name="Thomas B.C."/>
            <person name="Morowitz M.J."/>
            <person name="Banfield J.F."/>
        </authorList>
    </citation>
    <scope>NUCLEOTIDE SEQUENCE [LARGE SCALE GENOMIC DNA]</scope>
    <source>
        <strain evidence="1">S2_018_000_R2_104</strain>
    </source>
</reference>
<dbReference type="EMBL" id="QFNK01000077">
    <property type="protein sequence ID" value="PZO87034.1"/>
    <property type="molecule type" value="Genomic_DNA"/>
</dbReference>
<organism evidence="1 2">
    <name type="scientific">Micavibrio aeruginosavorus</name>
    <dbReference type="NCBI Taxonomy" id="349221"/>
    <lineage>
        <taxon>Bacteria</taxon>
        <taxon>Pseudomonadati</taxon>
        <taxon>Bdellovibrionota</taxon>
        <taxon>Bdellovibrionia</taxon>
        <taxon>Bdellovibrionales</taxon>
        <taxon>Pseudobdellovibrionaceae</taxon>
        <taxon>Micavibrio</taxon>
    </lineage>
</organism>
<sequence>MPSKYGEAGLARDGSVKWKGREVGVWWVDGNDLYCFAESLADVTDCGQKAIAASTHKEHLREKVTAYLKGEPEAY</sequence>
<gene>
    <name evidence="1" type="ORF">DI626_04970</name>
</gene>
<proteinExistence type="predicted"/>
<evidence type="ECO:0000313" key="2">
    <source>
        <dbReference type="Proteomes" id="UP000249557"/>
    </source>
</evidence>
<dbReference type="AlphaFoldDB" id="A0A2W4ZXK0"/>
<protein>
    <submittedName>
        <fullName evidence="1">Uncharacterized protein</fullName>
    </submittedName>
</protein>
<accession>A0A2W4ZXK0</accession>
<comment type="caution">
    <text evidence="1">The sequence shown here is derived from an EMBL/GenBank/DDBJ whole genome shotgun (WGS) entry which is preliminary data.</text>
</comment>